<evidence type="ECO:0000256" key="4">
    <source>
        <dbReference type="PROSITE-ProRule" id="PRU10007"/>
    </source>
</evidence>
<reference evidence="8 9" key="1">
    <citation type="journal article" date="2019" name="Nat. Ecol. Evol.">
        <title>Megaphylogeny resolves global patterns of mushroom evolution.</title>
        <authorList>
            <person name="Varga T."/>
            <person name="Krizsan K."/>
            <person name="Foldi C."/>
            <person name="Dima B."/>
            <person name="Sanchez-Garcia M."/>
            <person name="Sanchez-Ramirez S."/>
            <person name="Szollosi G.J."/>
            <person name="Szarkandi J.G."/>
            <person name="Papp V."/>
            <person name="Albert L."/>
            <person name="Andreopoulos W."/>
            <person name="Angelini C."/>
            <person name="Antonin V."/>
            <person name="Barry K.W."/>
            <person name="Bougher N.L."/>
            <person name="Buchanan P."/>
            <person name="Buyck B."/>
            <person name="Bense V."/>
            <person name="Catcheside P."/>
            <person name="Chovatia M."/>
            <person name="Cooper J."/>
            <person name="Damon W."/>
            <person name="Desjardin D."/>
            <person name="Finy P."/>
            <person name="Geml J."/>
            <person name="Haridas S."/>
            <person name="Hughes K."/>
            <person name="Justo A."/>
            <person name="Karasinski D."/>
            <person name="Kautmanova I."/>
            <person name="Kiss B."/>
            <person name="Kocsube S."/>
            <person name="Kotiranta H."/>
            <person name="LaButti K.M."/>
            <person name="Lechner B.E."/>
            <person name="Liimatainen K."/>
            <person name="Lipzen A."/>
            <person name="Lukacs Z."/>
            <person name="Mihaltcheva S."/>
            <person name="Morgado L.N."/>
            <person name="Niskanen T."/>
            <person name="Noordeloos M.E."/>
            <person name="Ohm R.A."/>
            <person name="Ortiz-Santana B."/>
            <person name="Ovrebo C."/>
            <person name="Racz N."/>
            <person name="Riley R."/>
            <person name="Savchenko A."/>
            <person name="Shiryaev A."/>
            <person name="Soop K."/>
            <person name="Spirin V."/>
            <person name="Szebenyi C."/>
            <person name="Tomsovsky M."/>
            <person name="Tulloss R.E."/>
            <person name="Uehling J."/>
            <person name="Grigoriev I.V."/>
            <person name="Vagvolgyi C."/>
            <person name="Papp T."/>
            <person name="Martin F.M."/>
            <person name="Miettinen O."/>
            <person name="Hibbett D.S."/>
            <person name="Nagy L.G."/>
        </authorList>
    </citation>
    <scope>NUCLEOTIDE SEQUENCE [LARGE SCALE GENOMIC DNA]</scope>
    <source>
        <strain evidence="8 9">CBS 309.79</strain>
    </source>
</reference>
<dbReference type="STRING" id="1884261.A0A5C3Q4L5"/>
<proteinExistence type="inferred from homology"/>
<dbReference type="GO" id="GO:0016620">
    <property type="term" value="F:oxidoreductase activity, acting on the aldehyde or oxo group of donors, NAD or NADP as acceptor"/>
    <property type="evidence" value="ECO:0007669"/>
    <property type="project" value="InterPro"/>
</dbReference>
<accession>A0A5C3Q4L5</accession>
<evidence type="ECO:0000256" key="6">
    <source>
        <dbReference type="SAM" id="MobiDB-lite"/>
    </source>
</evidence>
<evidence type="ECO:0000313" key="9">
    <source>
        <dbReference type="Proteomes" id="UP000305067"/>
    </source>
</evidence>
<dbReference type="Proteomes" id="UP000305067">
    <property type="component" value="Unassembled WGS sequence"/>
</dbReference>
<dbReference type="OrthoDB" id="310895at2759"/>
<dbReference type="InterPro" id="IPR016160">
    <property type="entry name" value="Ald_DH_CS_CYS"/>
</dbReference>
<keyword evidence="3" id="KW-0520">NAD</keyword>
<dbReference type="PANTHER" id="PTHR42986:SF1">
    <property type="entry name" value="BENZALDEHYDE DEHYDROGENASE YFMT"/>
    <property type="match status" value="1"/>
</dbReference>
<dbReference type="EMBL" id="ML178855">
    <property type="protein sequence ID" value="TFK96741.1"/>
    <property type="molecule type" value="Genomic_DNA"/>
</dbReference>
<dbReference type="SUPFAM" id="SSF53720">
    <property type="entry name" value="ALDH-like"/>
    <property type="match status" value="1"/>
</dbReference>
<keyword evidence="9" id="KW-1185">Reference proteome</keyword>
<feature type="compositionally biased region" description="Low complexity" evidence="6">
    <location>
        <begin position="1"/>
        <end position="19"/>
    </location>
</feature>
<dbReference type="Pfam" id="PF00171">
    <property type="entry name" value="Aldedh"/>
    <property type="match status" value="1"/>
</dbReference>
<evidence type="ECO:0000313" key="8">
    <source>
        <dbReference type="EMBL" id="TFK96741.1"/>
    </source>
</evidence>
<gene>
    <name evidence="8" type="ORF">BDV98DRAFT_575572</name>
</gene>
<comment type="similarity">
    <text evidence="1 5">Belongs to the aldehyde dehydrogenase family.</text>
</comment>
<dbReference type="InterPro" id="IPR015590">
    <property type="entry name" value="Aldehyde_DH_dom"/>
</dbReference>
<dbReference type="InterPro" id="IPR016161">
    <property type="entry name" value="Ald_DH/histidinol_DH"/>
</dbReference>
<feature type="domain" description="Aldehyde dehydrogenase" evidence="7">
    <location>
        <begin position="41"/>
        <end position="503"/>
    </location>
</feature>
<dbReference type="PROSITE" id="PS00070">
    <property type="entry name" value="ALDEHYDE_DEHYDR_CYS"/>
    <property type="match status" value="1"/>
</dbReference>
<dbReference type="AlphaFoldDB" id="A0A5C3Q4L5"/>
<evidence type="ECO:0000256" key="5">
    <source>
        <dbReference type="RuleBase" id="RU003345"/>
    </source>
</evidence>
<evidence type="ECO:0000256" key="2">
    <source>
        <dbReference type="ARBA" id="ARBA00023002"/>
    </source>
</evidence>
<dbReference type="Gene3D" id="3.40.309.10">
    <property type="entry name" value="Aldehyde Dehydrogenase, Chain A, domain 2"/>
    <property type="match status" value="1"/>
</dbReference>
<organism evidence="8 9">
    <name type="scientific">Pterulicium gracile</name>
    <dbReference type="NCBI Taxonomy" id="1884261"/>
    <lineage>
        <taxon>Eukaryota</taxon>
        <taxon>Fungi</taxon>
        <taxon>Dikarya</taxon>
        <taxon>Basidiomycota</taxon>
        <taxon>Agaricomycotina</taxon>
        <taxon>Agaricomycetes</taxon>
        <taxon>Agaricomycetidae</taxon>
        <taxon>Agaricales</taxon>
        <taxon>Pleurotineae</taxon>
        <taxon>Pterulaceae</taxon>
        <taxon>Pterulicium</taxon>
    </lineage>
</organism>
<feature type="active site" evidence="4">
    <location>
        <position position="275"/>
    </location>
</feature>
<protein>
    <submittedName>
        <fullName evidence="8">Aldehyde dehydrogenase</fullName>
    </submittedName>
</protein>
<sequence length="525" mass="55887">MSSSTQQPSSSSSSSSSSSGTDQLPYAPLYISNTPIRTAASFTVANPLTALPATLSASASSEDVLSAIDSCSAAFPAWAALPTATRRDIFLRAAELCATDRYRDLIVRANVEELGCEEGWGLFNWKVGMESIKFAAGLDVAMKGEWWRSGSMEGGEVTVQVRPLGVIYSISPWNGPFVLSVRGIANPIMCGNTVLLKSSEYSPRSQAVVAQLFAEAGLPPGVLNFISSSRETAPELSNIIIAHPAIKKITFCGSDRVGKLIAAEAARYLKPCVFELGGKSPVVVMEDADLTSAARAIVFSALANAGQVCMATERVIAHESVSGELLGLVKGLVEKMDAKGKKKQPVPLFTPLAAQNVKDLVQEAVHGGATLETGDLKIHGGDTNTQAADGTQTAAGGAVMKPHVLLGVRREARIWKEETFGPVLIIVPFSTVDEAIELANDTKHSLTAGLWTRSLEYARTVGPRIHSGYVNINGPTIHSELKRGLEGLGGSSGYGSFAVEEFLARRMMVWHPEGRREYAMFGDDE</sequence>
<keyword evidence="2 5" id="KW-0560">Oxidoreductase</keyword>
<dbReference type="InterPro" id="IPR016162">
    <property type="entry name" value="Ald_DH_N"/>
</dbReference>
<evidence type="ECO:0000259" key="7">
    <source>
        <dbReference type="Pfam" id="PF00171"/>
    </source>
</evidence>
<dbReference type="InterPro" id="IPR016163">
    <property type="entry name" value="Ald_DH_C"/>
</dbReference>
<dbReference type="InterPro" id="IPR029510">
    <property type="entry name" value="Ald_DH_CS_GLU"/>
</dbReference>
<name>A0A5C3Q4L5_9AGAR</name>
<dbReference type="Gene3D" id="3.40.605.10">
    <property type="entry name" value="Aldehyde Dehydrogenase, Chain A, domain 1"/>
    <property type="match status" value="1"/>
</dbReference>
<dbReference type="PANTHER" id="PTHR42986">
    <property type="entry name" value="BENZALDEHYDE DEHYDROGENASE YFMT"/>
    <property type="match status" value="1"/>
</dbReference>
<evidence type="ECO:0000256" key="1">
    <source>
        <dbReference type="ARBA" id="ARBA00009986"/>
    </source>
</evidence>
<evidence type="ECO:0000256" key="3">
    <source>
        <dbReference type="ARBA" id="ARBA00023027"/>
    </source>
</evidence>
<dbReference type="PROSITE" id="PS00687">
    <property type="entry name" value="ALDEHYDE_DEHYDR_GLU"/>
    <property type="match status" value="1"/>
</dbReference>
<feature type="region of interest" description="Disordered" evidence="6">
    <location>
        <begin position="1"/>
        <end position="22"/>
    </location>
</feature>